<keyword evidence="2" id="KW-0902">Two-component regulatory system</keyword>
<dbReference type="PANTHER" id="PTHR44591">
    <property type="entry name" value="STRESS RESPONSE REGULATOR PROTEIN 1"/>
    <property type="match status" value="1"/>
</dbReference>
<evidence type="ECO:0000313" key="5">
    <source>
        <dbReference type="EMBL" id="OGE79857.1"/>
    </source>
</evidence>
<dbReference type="InterPro" id="IPR050595">
    <property type="entry name" value="Bact_response_regulator"/>
</dbReference>
<feature type="modified residue" description="4-aspartylphosphate" evidence="3">
    <location>
        <position position="56"/>
    </location>
</feature>
<dbReference type="Proteomes" id="UP000176233">
    <property type="component" value="Unassembled WGS sequence"/>
</dbReference>
<evidence type="ECO:0000259" key="4">
    <source>
        <dbReference type="PROSITE" id="PS50110"/>
    </source>
</evidence>
<dbReference type="PROSITE" id="PS50110">
    <property type="entry name" value="RESPONSE_REGULATORY"/>
    <property type="match status" value="1"/>
</dbReference>
<dbReference type="CDD" id="cd17574">
    <property type="entry name" value="REC_OmpR"/>
    <property type="match status" value="1"/>
</dbReference>
<dbReference type="InterPro" id="IPR001789">
    <property type="entry name" value="Sig_transdc_resp-reg_receiver"/>
</dbReference>
<evidence type="ECO:0000256" key="1">
    <source>
        <dbReference type="ARBA" id="ARBA00022553"/>
    </source>
</evidence>
<dbReference type="GO" id="GO:0000160">
    <property type="term" value="P:phosphorelay signal transduction system"/>
    <property type="evidence" value="ECO:0007669"/>
    <property type="project" value="UniProtKB-KW"/>
</dbReference>
<organism evidence="5 6">
    <name type="scientific">Candidatus Doudnabacteria bacterium RIFCSPHIGHO2_01_FULL_45_18</name>
    <dbReference type="NCBI Taxonomy" id="1817823"/>
    <lineage>
        <taxon>Bacteria</taxon>
        <taxon>Candidatus Doudnaibacteriota</taxon>
    </lineage>
</organism>
<dbReference type="SUPFAM" id="SSF52172">
    <property type="entry name" value="CheY-like"/>
    <property type="match status" value="1"/>
</dbReference>
<gene>
    <name evidence="5" type="ORF">A2660_02320</name>
</gene>
<dbReference type="AlphaFoldDB" id="A0A1F5NQ90"/>
<dbReference type="PANTHER" id="PTHR44591:SF14">
    <property type="entry name" value="PROTEIN PILG"/>
    <property type="match status" value="1"/>
</dbReference>
<dbReference type="InterPro" id="IPR011006">
    <property type="entry name" value="CheY-like_superfamily"/>
</dbReference>
<accession>A0A1F5NQ90</accession>
<keyword evidence="1 3" id="KW-0597">Phosphoprotein</keyword>
<protein>
    <recommendedName>
        <fullName evidence="4">Response regulatory domain-containing protein</fullName>
    </recommendedName>
</protein>
<sequence>MDEKKTKILIVEDEEILLTALSEELKQEGFEVVGAKDGVEGVAKTVSEKPDLVLLDLVMPRLDGIEALKQMKDNPEIKEIPVVILTNLSDYDKVSDALSLGAMDYLVKANYRLEELVSKIKAVMERHRAGVDVVK</sequence>
<proteinExistence type="predicted"/>
<feature type="domain" description="Response regulatory" evidence="4">
    <location>
        <begin position="7"/>
        <end position="123"/>
    </location>
</feature>
<name>A0A1F5NQ90_9BACT</name>
<evidence type="ECO:0000256" key="3">
    <source>
        <dbReference type="PROSITE-ProRule" id="PRU00169"/>
    </source>
</evidence>
<dbReference type="EMBL" id="MFEJ01000025">
    <property type="protein sequence ID" value="OGE79857.1"/>
    <property type="molecule type" value="Genomic_DNA"/>
</dbReference>
<evidence type="ECO:0000313" key="6">
    <source>
        <dbReference type="Proteomes" id="UP000176233"/>
    </source>
</evidence>
<dbReference type="SMART" id="SM00448">
    <property type="entry name" value="REC"/>
    <property type="match status" value="1"/>
</dbReference>
<reference evidence="5 6" key="1">
    <citation type="journal article" date="2016" name="Nat. Commun.">
        <title>Thousands of microbial genomes shed light on interconnected biogeochemical processes in an aquifer system.</title>
        <authorList>
            <person name="Anantharaman K."/>
            <person name="Brown C.T."/>
            <person name="Hug L.A."/>
            <person name="Sharon I."/>
            <person name="Castelle C.J."/>
            <person name="Probst A.J."/>
            <person name="Thomas B.C."/>
            <person name="Singh A."/>
            <person name="Wilkins M.J."/>
            <person name="Karaoz U."/>
            <person name="Brodie E.L."/>
            <person name="Williams K.H."/>
            <person name="Hubbard S.S."/>
            <person name="Banfield J.F."/>
        </authorList>
    </citation>
    <scope>NUCLEOTIDE SEQUENCE [LARGE SCALE GENOMIC DNA]</scope>
</reference>
<dbReference type="Pfam" id="PF00072">
    <property type="entry name" value="Response_reg"/>
    <property type="match status" value="1"/>
</dbReference>
<comment type="caution">
    <text evidence="5">The sequence shown here is derived from an EMBL/GenBank/DDBJ whole genome shotgun (WGS) entry which is preliminary data.</text>
</comment>
<evidence type="ECO:0000256" key="2">
    <source>
        <dbReference type="ARBA" id="ARBA00023012"/>
    </source>
</evidence>
<dbReference type="Gene3D" id="3.40.50.2300">
    <property type="match status" value="1"/>
</dbReference>